<proteinExistence type="predicted"/>
<evidence type="ECO:0000256" key="5">
    <source>
        <dbReference type="ARBA" id="ARBA00023065"/>
    </source>
</evidence>
<name>A0A5J5A1V1_9ASTE</name>
<sequence>MAMVVWLFVALIITQSYTASLSSMLTVHRLEPTTADIEALKSSNATVGCRKGSYVARYLMDVLHLKPNNIKNFAASEEYVQAFRSGEIAAAFLDVPFAKVFPKGSPVLADVNEALLNVSESGVLRELENSMTGSEKCVDVELAYGYGSLNPGSFWVLFIFTGGTSTAALAIYVILVKWKFDNFMLEYRNIWTLILAVMKQWRHQRRRFCRRVSDVGDPTNPSNSWTQV</sequence>
<dbReference type="SUPFAM" id="SSF53850">
    <property type="entry name" value="Periplasmic binding protein-like II"/>
    <property type="match status" value="1"/>
</dbReference>
<evidence type="ECO:0000256" key="7">
    <source>
        <dbReference type="ARBA" id="ARBA00023170"/>
    </source>
</evidence>
<evidence type="ECO:0000313" key="14">
    <source>
        <dbReference type="EMBL" id="KAA8523968.1"/>
    </source>
</evidence>
<evidence type="ECO:0000256" key="8">
    <source>
        <dbReference type="ARBA" id="ARBA00023180"/>
    </source>
</evidence>
<evidence type="ECO:0000259" key="13">
    <source>
        <dbReference type="Pfam" id="PF00060"/>
    </source>
</evidence>
<evidence type="ECO:0000256" key="10">
    <source>
        <dbReference type="ARBA" id="ARBA00023303"/>
    </source>
</evidence>
<organism evidence="14 15">
    <name type="scientific">Nyssa sinensis</name>
    <dbReference type="NCBI Taxonomy" id="561372"/>
    <lineage>
        <taxon>Eukaryota</taxon>
        <taxon>Viridiplantae</taxon>
        <taxon>Streptophyta</taxon>
        <taxon>Embryophyta</taxon>
        <taxon>Tracheophyta</taxon>
        <taxon>Spermatophyta</taxon>
        <taxon>Magnoliopsida</taxon>
        <taxon>eudicotyledons</taxon>
        <taxon>Gunneridae</taxon>
        <taxon>Pentapetalae</taxon>
        <taxon>asterids</taxon>
        <taxon>Cornales</taxon>
        <taxon>Nyssaceae</taxon>
        <taxon>Nyssa</taxon>
    </lineage>
</organism>
<dbReference type="GO" id="GO:0016020">
    <property type="term" value="C:membrane"/>
    <property type="evidence" value="ECO:0007669"/>
    <property type="project" value="UniProtKB-SubCell"/>
</dbReference>
<keyword evidence="7" id="KW-0675">Receptor</keyword>
<dbReference type="Proteomes" id="UP000325577">
    <property type="component" value="Linkage Group LG4"/>
</dbReference>
<evidence type="ECO:0000256" key="12">
    <source>
        <dbReference type="SAM" id="SignalP"/>
    </source>
</evidence>
<keyword evidence="15" id="KW-1185">Reference proteome</keyword>
<evidence type="ECO:0000313" key="15">
    <source>
        <dbReference type="Proteomes" id="UP000325577"/>
    </source>
</evidence>
<dbReference type="Pfam" id="PF00060">
    <property type="entry name" value="Lig_chan"/>
    <property type="match status" value="1"/>
</dbReference>
<dbReference type="InterPro" id="IPR015683">
    <property type="entry name" value="Ionotropic_Glu_rcpt"/>
</dbReference>
<evidence type="ECO:0000256" key="9">
    <source>
        <dbReference type="ARBA" id="ARBA00023286"/>
    </source>
</evidence>
<reference evidence="14 15" key="1">
    <citation type="submission" date="2019-09" db="EMBL/GenBank/DDBJ databases">
        <title>A chromosome-level genome assembly of the Chinese tupelo Nyssa sinensis.</title>
        <authorList>
            <person name="Yang X."/>
            <person name="Kang M."/>
            <person name="Yang Y."/>
            <person name="Xiong H."/>
            <person name="Wang M."/>
            <person name="Zhang Z."/>
            <person name="Wang Z."/>
            <person name="Wu H."/>
            <person name="Ma T."/>
            <person name="Liu J."/>
            <person name="Xi Z."/>
        </authorList>
    </citation>
    <scope>NUCLEOTIDE SEQUENCE [LARGE SCALE GENOMIC DNA]</scope>
    <source>
        <strain evidence="14">J267</strain>
        <tissue evidence="14">Leaf</tissue>
    </source>
</reference>
<keyword evidence="6 11" id="KW-0472">Membrane</keyword>
<feature type="transmembrane region" description="Helical" evidence="11">
    <location>
        <begin position="154"/>
        <end position="175"/>
    </location>
</feature>
<comment type="subcellular location">
    <subcellularLocation>
        <location evidence="1">Membrane</location>
        <topology evidence="1">Multi-pass membrane protein</topology>
    </subcellularLocation>
</comment>
<keyword evidence="12" id="KW-0732">Signal</keyword>
<evidence type="ECO:0000256" key="3">
    <source>
        <dbReference type="ARBA" id="ARBA00022692"/>
    </source>
</evidence>
<dbReference type="PANTHER" id="PTHR18966">
    <property type="entry name" value="IONOTROPIC GLUTAMATE RECEPTOR"/>
    <property type="match status" value="1"/>
</dbReference>
<dbReference type="EMBL" id="CM018047">
    <property type="protein sequence ID" value="KAA8523968.1"/>
    <property type="molecule type" value="Genomic_DNA"/>
</dbReference>
<accession>A0A5J5A1V1</accession>
<keyword evidence="5" id="KW-0406">Ion transport</keyword>
<feature type="signal peptide" evidence="12">
    <location>
        <begin position="1"/>
        <end position="18"/>
    </location>
</feature>
<dbReference type="Gene3D" id="1.10.287.70">
    <property type="match status" value="1"/>
</dbReference>
<feature type="domain" description="Ionotropic glutamate receptor C-terminal" evidence="13">
    <location>
        <begin position="2"/>
        <end position="162"/>
    </location>
</feature>
<evidence type="ECO:0000256" key="1">
    <source>
        <dbReference type="ARBA" id="ARBA00004141"/>
    </source>
</evidence>
<keyword evidence="2" id="KW-0813">Transport</keyword>
<dbReference type="GO" id="GO:0015276">
    <property type="term" value="F:ligand-gated monoatomic ion channel activity"/>
    <property type="evidence" value="ECO:0007669"/>
    <property type="project" value="InterPro"/>
</dbReference>
<dbReference type="InterPro" id="IPR001320">
    <property type="entry name" value="Iontro_rcpt_C"/>
</dbReference>
<gene>
    <name evidence="14" type="ORF">F0562_010601</name>
</gene>
<keyword evidence="8" id="KW-0325">Glycoprotein</keyword>
<evidence type="ECO:0000256" key="11">
    <source>
        <dbReference type="SAM" id="Phobius"/>
    </source>
</evidence>
<protein>
    <recommendedName>
        <fullName evidence="13">Ionotropic glutamate receptor C-terminal domain-containing protein</fullName>
    </recommendedName>
</protein>
<keyword evidence="4 11" id="KW-1133">Transmembrane helix</keyword>
<evidence type="ECO:0000256" key="4">
    <source>
        <dbReference type="ARBA" id="ARBA00022989"/>
    </source>
</evidence>
<keyword evidence="3 11" id="KW-0812">Transmembrane</keyword>
<dbReference type="OrthoDB" id="5984008at2759"/>
<evidence type="ECO:0000256" key="2">
    <source>
        <dbReference type="ARBA" id="ARBA00022448"/>
    </source>
</evidence>
<keyword evidence="10" id="KW-0407">Ion channel</keyword>
<dbReference type="AlphaFoldDB" id="A0A5J5A1V1"/>
<keyword evidence="9" id="KW-1071">Ligand-gated ion channel</keyword>
<feature type="chain" id="PRO_5023859146" description="Ionotropic glutamate receptor C-terminal domain-containing protein" evidence="12">
    <location>
        <begin position="19"/>
        <end position="228"/>
    </location>
</feature>
<evidence type="ECO:0000256" key="6">
    <source>
        <dbReference type="ARBA" id="ARBA00023136"/>
    </source>
</evidence>